<feature type="transmembrane region" description="Helical" evidence="11">
    <location>
        <begin position="62"/>
        <end position="82"/>
    </location>
</feature>
<comment type="subcellular location">
    <subcellularLocation>
        <location evidence="1">Cell membrane</location>
        <topology evidence="1">Multi-pass membrane protein</topology>
    </subcellularLocation>
</comment>
<keyword evidence="10" id="KW-0807">Transducer</keyword>
<keyword evidence="3" id="KW-1003">Cell membrane</keyword>
<keyword evidence="6" id="KW-0297">G-protein coupled receptor</keyword>
<dbReference type="GO" id="GO:0005886">
    <property type="term" value="C:plasma membrane"/>
    <property type="evidence" value="ECO:0007669"/>
    <property type="project" value="UniProtKB-SubCell"/>
</dbReference>
<comment type="caution">
    <text evidence="13">The sequence shown here is derived from an EMBL/GenBank/DDBJ whole genome shotgun (WGS) entry which is preliminary data.</text>
</comment>
<feature type="domain" description="G-protein coupled receptors family 1 profile" evidence="12">
    <location>
        <begin position="42"/>
        <end position="298"/>
    </location>
</feature>
<sequence length="348" mass="39842">MSNVSLLNNSSDHLIKFSENGSYIRLILYVVIIIAFVVGALANIAVLYILHKSSKSGNKRYVFMLKCLAANDFVAQCGMLLLVCLNKYQIVPTHFKCVLFVFLRGFGVGSGCIALVMAIERLLALTKPFLYQRHVTHNMVRRCTGILWGGAIFITYFPLFGFGQYYNNENCSRYREASLIKDIIYAYIFFMFGTTIIVGIISCNLRIIYELWKIQNGQRIVQSERKNPARGPRHESLEEVFFGRLMIILCILYIVCWIPQMVAIPMAQLMRGSKPYKVVAQVADPLLAIYFALDPYVYVLGRYIKINFCRKLCKKPATRDFKNTSVDIQMKAIQSSHKRSPRILSEDK</sequence>
<dbReference type="Pfam" id="PF00001">
    <property type="entry name" value="7tm_1"/>
    <property type="match status" value="1"/>
</dbReference>
<dbReference type="GO" id="GO:0004930">
    <property type="term" value="F:G protein-coupled receptor activity"/>
    <property type="evidence" value="ECO:0007669"/>
    <property type="project" value="UniProtKB-KW"/>
</dbReference>
<evidence type="ECO:0000256" key="2">
    <source>
        <dbReference type="ARBA" id="ARBA00010663"/>
    </source>
</evidence>
<dbReference type="GO" id="GO:0007189">
    <property type="term" value="P:adenylate cyclase-activating G protein-coupled receptor signaling pathway"/>
    <property type="evidence" value="ECO:0007669"/>
    <property type="project" value="TreeGrafter"/>
</dbReference>
<feature type="transmembrane region" description="Helical" evidence="11">
    <location>
        <begin position="102"/>
        <end position="124"/>
    </location>
</feature>
<evidence type="ECO:0000313" key="14">
    <source>
        <dbReference type="Proteomes" id="UP001329430"/>
    </source>
</evidence>
<evidence type="ECO:0000256" key="7">
    <source>
        <dbReference type="ARBA" id="ARBA00023136"/>
    </source>
</evidence>
<evidence type="ECO:0000256" key="4">
    <source>
        <dbReference type="ARBA" id="ARBA00022692"/>
    </source>
</evidence>
<dbReference type="GO" id="GO:0007204">
    <property type="term" value="P:positive regulation of cytosolic calcium ion concentration"/>
    <property type="evidence" value="ECO:0007669"/>
    <property type="project" value="TreeGrafter"/>
</dbReference>
<evidence type="ECO:0000259" key="12">
    <source>
        <dbReference type="PROSITE" id="PS50262"/>
    </source>
</evidence>
<evidence type="ECO:0000256" key="5">
    <source>
        <dbReference type="ARBA" id="ARBA00022989"/>
    </source>
</evidence>
<reference evidence="13 14" key="1">
    <citation type="journal article" date="2024" name="Insects">
        <title>An Improved Chromosome-Level Genome Assembly of the Firefly Pyrocoelia pectoralis.</title>
        <authorList>
            <person name="Fu X."/>
            <person name="Meyer-Rochow V.B."/>
            <person name="Ballantyne L."/>
            <person name="Zhu X."/>
        </authorList>
    </citation>
    <scope>NUCLEOTIDE SEQUENCE [LARGE SCALE GENOMIC DNA]</scope>
    <source>
        <strain evidence="13">XCY_ONT2</strain>
    </source>
</reference>
<dbReference type="Proteomes" id="UP001329430">
    <property type="component" value="Chromosome 9"/>
</dbReference>
<feature type="transmembrane region" description="Helical" evidence="11">
    <location>
        <begin position="183"/>
        <end position="209"/>
    </location>
</feature>
<evidence type="ECO:0000256" key="1">
    <source>
        <dbReference type="ARBA" id="ARBA00004651"/>
    </source>
</evidence>
<evidence type="ECO:0000256" key="11">
    <source>
        <dbReference type="SAM" id="Phobius"/>
    </source>
</evidence>
<dbReference type="EMBL" id="JAVRBK010000009">
    <property type="protein sequence ID" value="KAK5639548.1"/>
    <property type="molecule type" value="Genomic_DNA"/>
</dbReference>
<gene>
    <name evidence="13" type="ORF">RI129_012040</name>
</gene>
<feature type="transmembrane region" description="Helical" evidence="11">
    <location>
        <begin position="241"/>
        <end position="267"/>
    </location>
</feature>
<dbReference type="InterPro" id="IPR008365">
    <property type="entry name" value="Prostanoid_rcpt"/>
</dbReference>
<dbReference type="PANTHER" id="PTHR11866">
    <property type="entry name" value="G-PROTEIN COUPLED RECEPTOR FAMILY 1 MEMBER"/>
    <property type="match status" value="1"/>
</dbReference>
<evidence type="ECO:0000256" key="8">
    <source>
        <dbReference type="ARBA" id="ARBA00023170"/>
    </source>
</evidence>
<dbReference type="PANTHER" id="PTHR11866:SF16">
    <property type="entry name" value="PROSTAGLANDIN E2 RECEPTOR EP4 SUBTYPE-LIKE PROTEIN"/>
    <property type="match status" value="1"/>
</dbReference>
<protein>
    <recommendedName>
        <fullName evidence="12">G-protein coupled receptors family 1 profile domain-containing protein</fullName>
    </recommendedName>
</protein>
<keyword evidence="8" id="KW-0675">Receptor</keyword>
<dbReference type="AlphaFoldDB" id="A0AAN7ZHU0"/>
<feature type="transmembrane region" description="Helical" evidence="11">
    <location>
        <begin position="287"/>
        <end position="304"/>
    </location>
</feature>
<keyword evidence="9" id="KW-0325">Glycoprotein</keyword>
<evidence type="ECO:0000256" key="10">
    <source>
        <dbReference type="ARBA" id="ARBA00023224"/>
    </source>
</evidence>
<feature type="transmembrane region" description="Helical" evidence="11">
    <location>
        <begin position="145"/>
        <end position="163"/>
    </location>
</feature>
<name>A0AAN7ZHU0_9COLE</name>
<proteinExistence type="inferred from homology"/>
<dbReference type="InterPro" id="IPR000276">
    <property type="entry name" value="GPCR_Rhodpsn"/>
</dbReference>
<keyword evidence="7 11" id="KW-0472">Membrane</keyword>
<comment type="similarity">
    <text evidence="2">Belongs to the G-protein coupled receptor 1 family.</text>
</comment>
<evidence type="ECO:0000256" key="3">
    <source>
        <dbReference type="ARBA" id="ARBA00022475"/>
    </source>
</evidence>
<keyword evidence="14" id="KW-1185">Reference proteome</keyword>
<dbReference type="Gene3D" id="1.20.1070.10">
    <property type="entry name" value="Rhodopsin 7-helix transmembrane proteins"/>
    <property type="match status" value="1"/>
</dbReference>
<feature type="transmembrane region" description="Helical" evidence="11">
    <location>
        <begin position="26"/>
        <end position="50"/>
    </location>
</feature>
<accession>A0AAN7ZHU0</accession>
<keyword evidence="4 11" id="KW-0812">Transmembrane</keyword>
<keyword evidence="5 11" id="KW-1133">Transmembrane helix</keyword>
<evidence type="ECO:0000256" key="6">
    <source>
        <dbReference type="ARBA" id="ARBA00023040"/>
    </source>
</evidence>
<evidence type="ECO:0000256" key="9">
    <source>
        <dbReference type="ARBA" id="ARBA00023180"/>
    </source>
</evidence>
<organism evidence="13 14">
    <name type="scientific">Pyrocoelia pectoralis</name>
    <dbReference type="NCBI Taxonomy" id="417401"/>
    <lineage>
        <taxon>Eukaryota</taxon>
        <taxon>Metazoa</taxon>
        <taxon>Ecdysozoa</taxon>
        <taxon>Arthropoda</taxon>
        <taxon>Hexapoda</taxon>
        <taxon>Insecta</taxon>
        <taxon>Pterygota</taxon>
        <taxon>Neoptera</taxon>
        <taxon>Endopterygota</taxon>
        <taxon>Coleoptera</taxon>
        <taxon>Polyphaga</taxon>
        <taxon>Elateriformia</taxon>
        <taxon>Elateroidea</taxon>
        <taxon>Lampyridae</taxon>
        <taxon>Lampyrinae</taxon>
        <taxon>Pyrocoelia</taxon>
    </lineage>
</organism>
<dbReference type="PROSITE" id="PS50262">
    <property type="entry name" value="G_PROTEIN_RECEP_F1_2"/>
    <property type="match status" value="1"/>
</dbReference>
<dbReference type="InterPro" id="IPR017452">
    <property type="entry name" value="GPCR_Rhodpsn_7TM"/>
</dbReference>
<dbReference type="SUPFAM" id="SSF81321">
    <property type="entry name" value="Family A G protein-coupled receptor-like"/>
    <property type="match status" value="1"/>
</dbReference>
<evidence type="ECO:0000313" key="13">
    <source>
        <dbReference type="EMBL" id="KAK5639548.1"/>
    </source>
</evidence>